<reference evidence="3" key="1">
    <citation type="journal article" date="2013" name="Science">
        <title>The Amborella genome and the evolution of flowering plants.</title>
        <authorList>
            <consortium name="Amborella Genome Project"/>
        </authorList>
    </citation>
    <scope>NUCLEOTIDE SEQUENCE [LARGE SCALE GENOMIC DNA]</scope>
</reference>
<keyword evidence="3" id="KW-1185">Reference proteome</keyword>
<evidence type="ECO:0000256" key="1">
    <source>
        <dbReference type="SAM" id="MobiDB-lite"/>
    </source>
</evidence>
<feature type="region of interest" description="Disordered" evidence="1">
    <location>
        <begin position="55"/>
        <end position="91"/>
    </location>
</feature>
<sequence length="91" mass="9965">MGHWNNPTLNNKRLATTCASRTRPALSFSCCFLWFTSIVFALFSLVRAGQGLGQSCRDMGKGRTRPNPPRNRPLAPSSLLAKIKGKANSQS</sequence>
<protein>
    <submittedName>
        <fullName evidence="2">Uncharacterized protein</fullName>
    </submittedName>
</protein>
<dbReference type="HOGENOM" id="CLU_2430020_0_0_1"/>
<dbReference type="AlphaFoldDB" id="W1P534"/>
<proteinExistence type="predicted"/>
<gene>
    <name evidence="2" type="ORF">AMTR_s00086p00032850</name>
</gene>
<evidence type="ECO:0000313" key="2">
    <source>
        <dbReference type="EMBL" id="ERN02754.1"/>
    </source>
</evidence>
<name>W1P534_AMBTC</name>
<dbReference type="Proteomes" id="UP000017836">
    <property type="component" value="Unassembled WGS sequence"/>
</dbReference>
<dbReference type="EMBL" id="KI394485">
    <property type="protein sequence ID" value="ERN02754.1"/>
    <property type="molecule type" value="Genomic_DNA"/>
</dbReference>
<organism evidence="2 3">
    <name type="scientific">Amborella trichopoda</name>
    <dbReference type="NCBI Taxonomy" id="13333"/>
    <lineage>
        <taxon>Eukaryota</taxon>
        <taxon>Viridiplantae</taxon>
        <taxon>Streptophyta</taxon>
        <taxon>Embryophyta</taxon>
        <taxon>Tracheophyta</taxon>
        <taxon>Spermatophyta</taxon>
        <taxon>Magnoliopsida</taxon>
        <taxon>Amborellales</taxon>
        <taxon>Amborellaceae</taxon>
        <taxon>Amborella</taxon>
    </lineage>
</organism>
<accession>W1P534</accession>
<dbReference type="Gramene" id="ERN02754">
    <property type="protein sequence ID" value="ERN02754"/>
    <property type="gene ID" value="AMTR_s00086p00032850"/>
</dbReference>
<evidence type="ECO:0000313" key="3">
    <source>
        <dbReference type="Proteomes" id="UP000017836"/>
    </source>
</evidence>